<protein>
    <submittedName>
        <fullName evidence="1">Uncharacterized protein</fullName>
    </submittedName>
</protein>
<evidence type="ECO:0000313" key="2">
    <source>
        <dbReference type="Proteomes" id="UP000279227"/>
    </source>
</evidence>
<sequence length="411" mass="46677">MKKTFSVLFFFCIVIICAQIKFEKGYIINNSDVKKEVLIKNQGWANNPDTFTYKTDEKSGESTGTPSTIKEFGVYNDVKYVTYNGDIDYSSDNTGDLSFIREPEFKKASVFLKEIATGNKNLYSYQGHNIIRYFYSDSDSSIKPLIYKKYFFNGNNLQVAANEEYIDQLKTIFSDDNTAQATASKTRYTSNDLKKIFSTYNSKFAGAANDRNISDTKRDSKFNLAIRPGLNFYSPLEITKTFSNEGAPSKTGFRIGVEAEIVLPFNRGKWSVVAEPTFSLYNNKTAVRTTNGNLYNINVENYSFISIPLSVRHYMFINDKSKIFINAGINLLTLKTSSAKDLTMDYDGYVFDRLKLSSSQAFKSAVFGIGYNYNNKYIIEARYNTAMNLLEEKGPKANLKYASIILGYNIF</sequence>
<dbReference type="AlphaFoldDB" id="A0A3S4R2B7"/>
<dbReference type="Proteomes" id="UP000279227">
    <property type="component" value="Chromosome"/>
</dbReference>
<proteinExistence type="predicted"/>
<dbReference type="GeneID" id="93020555"/>
<accession>A0A3S4R2B7</accession>
<reference evidence="1 2" key="1">
    <citation type="submission" date="2018-12" db="EMBL/GenBank/DDBJ databases">
        <authorList>
            <consortium name="Pathogen Informatics"/>
        </authorList>
    </citation>
    <scope>NUCLEOTIDE SEQUENCE [LARGE SCALE GENOMIC DNA]</scope>
    <source>
        <strain evidence="1 2">NCTC11432</strain>
    </source>
</reference>
<dbReference type="RefSeq" id="WP_002977017.1">
    <property type="nucleotide sequence ID" value="NZ_CP068486.1"/>
</dbReference>
<dbReference type="KEGG" id="cgle:NCTC11432_02348"/>
<dbReference type="OrthoDB" id="921445at2"/>
<dbReference type="EMBL" id="LR134289">
    <property type="protein sequence ID" value="VEE07838.1"/>
    <property type="molecule type" value="Genomic_DNA"/>
</dbReference>
<gene>
    <name evidence="1" type="ORF">NCTC11432_02348</name>
</gene>
<organism evidence="1 2">
    <name type="scientific">Chryseobacterium gleum</name>
    <name type="common">Flavobacterium gleum</name>
    <dbReference type="NCBI Taxonomy" id="250"/>
    <lineage>
        <taxon>Bacteria</taxon>
        <taxon>Pseudomonadati</taxon>
        <taxon>Bacteroidota</taxon>
        <taxon>Flavobacteriia</taxon>
        <taxon>Flavobacteriales</taxon>
        <taxon>Weeksellaceae</taxon>
        <taxon>Chryseobacterium group</taxon>
        <taxon>Chryseobacterium</taxon>
    </lineage>
</organism>
<evidence type="ECO:0000313" key="1">
    <source>
        <dbReference type="EMBL" id="VEE07838.1"/>
    </source>
</evidence>
<dbReference type="STRING" id="525257.HMPREF0204_12105"/>
<name>A0A3S4R2B7_CHRGE</name>